<keyword evidence="5" id="KW-1003">Cell membrane</keyword>
<organism evidence="8 9">
    <name type="scientific">Saccharothrix algeriensis</name>
    <dbReference type="NCBI Taxonomy" id="173560"/>
    <lineage>
        <taxon>Bacteria</taxon>
        <taxon>Bacillati</taxon>
        <taxon>Actinomycetota</taxon>
        <taxon>Actinomycetes</taxon>
        <taxon>Pseudonocardiales</taxon>
        <taxon>Pseudonocardiaceae</taxon>
        <taxon>Saccharothrix</taxon>
    </lineage>
</organism>
<proteinExistence type="inferred from homology"/>
<accession>A0ABS2S4J9</accession>
<dbReference type="Pfam" id="PF01061">
    <property type="entry name" value="ABC2_membrane"/>
    <property type="match status" value="1"/>
</dbReference>
<dbReference type="PANTHER" id="PTHR43229:SF6">
    <property type="entry name" value="ABC-TYPE MULTIDRUG TRANSPORT SYSTEM, PERMEASE COMPONENT"/>
    <property type="match status" value="1"/>
</dbReference>
<feature type="transmembrane region" description="Helical" evidence="5">
    <location>
        <begin position="199"/>
        <end position="221"/>
    </location>
</feature>
<dbReference type="EMBL" id="JAFBCL010000001">
    <property type="protein sequence ID" value="MBM7810859.1"/>
    <property type="molecule type" value="Genomic_DNA"/>
</dbReference>
<feature type="transmembrane region" description="Helical" evidence="5">
    <location>
        <begin position="173"/>
        <end position="192"/>
    </location>
</feature>
<reference evidence="8 9" key="1">
    <citation type="submission" date="2021-01" db="EMBL/GenBank/DDBJ databases">
        <title>Sequencing the genomes of 1000 actinobacteria strains.</title>
        <authorList>
            <person name="Klenk H.-P."/>
        </authorList>
    </citation>
    <scope>NUCLEOTIDE SEQUENCE [LARGE SCALE GENOMIC DNA]</scope>
    <source>
        <strain evidence="8 9">DSM 44581</strain>
    </source>
</reference>
<feature type="transmembrane region" description="Helical" evidence="5">
    <location>
        <begin position="116"/>
        <end position="135"/>
    </location>
</feature>
<feature type="transmembrane region" description="Helical" evidence="5">
    <location>
        <begin position="57"/>
        <end position="76"/>
    </location>
</feature>
<dbReference type="InterPro" id="IPR047817">
    <property type="entry name" value="ABC2_TM_bact-type"/>
</dbReference>
<sequence>MNATAYGARLGLERGWREFRHCLGSSDQWYNVFIGVAYFTVLLFQRDSAVDGTTLTLAALTLPSVVGMSVAFGGLVGPAGQLSTNREDGTLLRAKAVPNGMTGYLVGRVVQTSLDVLFSLVIVMVPGLLIVDGLFRTGVGGVLLLVAVLVVGLLATLPWGAVMGSVARSPQGAMGLTMLPMMGVVAISGIFYPISALPGWLQGVAQVFPVYWTGLGARAALLPDSAAAAEIGGTWRVPETFGVLGVWAVVGFLVAPTILRRMARRESGSDMEQRRQAALTRGVG</sequence>
<protein>
    <recommendedName>
        <fullName evidence="5">Transport permease protein</fullName>
    </recommendedName>
</protein>
<evidence type="ECO:0000313" key="8">
    <source>
        <dbReference type="EMBL" id="MBM7810859.1"/>
    </source>
</evidence>
<dbReference type="PROSITE" id="PS51012">
    <property type="entry name" value="ABC_TM2"/>
    <property type="match status" value="1"/>
</dbReference>
<name>A0ABS2S4J9_9PSEU</name>
<comment type="subcellular location">
    <subcellularLocation>
        <location evidence="5">Cell membrane</location>
        <topology evidence="5">Multi-pass membrane protein</topology>
    </subcellularLocation>
    <subcellularLocation>
        <location evidence="1">Membrane</location>
        <topology evidence="1">Multi-pass membrane protein</topology>
    </subcellularLocation>
</comment>
<keyword evidence="9" id="KW-1185">Reference proteome</keyword>
<feature type="domain" description="ABC transmembrane type-2" evidence="7">
    <location>
        <begin position="26"/>
        <end position="262"/>
    </location>
</feature>
<evidence type="ECO:0000256" key="6">
    <source>
        <dbReference type="SAM" id="MobiDB-lite"/>
    </source>
</evidence>
<feature type="transmembrane region" description="Helical" evidence="5">
    <location>
        <begin position="142"/>
        <end position="161"/>
    </location>
</feature>
<dbReference type="InterPro" id="IPR013525">
    <property type="entry name" value="ABC2_TM"/>
</dbReference>
<evidence type="ECO:0000259" key="7">
    <source>
        <dbReference type="PROSITE" id="PS51012"/>
    </source>
</evidence>
<evidence type="ECO:0000256" key="4">
    <source>
        <dbReference type="ARBA" id="ARBA00023136"/>
    </source>
</evidence>
<dbReference type="Proteomes" id="UP001195724">
    <property type="component" value="Unassembled WGS sequence"/>
</dbReference>
<evidence type="ECO:0000256" key="2">
    <source>
        <dbReference type="ARBA" id="ARBA00022692"/>
    </source>
</evidence>
<evidence type="ECO:0000256" key="5">
    <source>
        <dbReference type="RuleBase" id="RU361157"/>
    </source>
</evidence>
<keyword evidence="4 5" id="KW-0472">Membrane</keyword>
<gene>
    <name evidence="8" type="ORF">JOE68_001724</name>
</gene>
<feature type="region of interest" description="Disordered" evidence="6">
    <location>
        <begin position="265"/>
        <end position="284"/>
    </location>
</feature>
<comment type="caution">
    <text evidence="8">The sequence shown here is derived from an EMBL/GenBank/DDBJ whole genome shotgun (WGS) entry which is preliminary data.</text>
</comment>
<keyword evidence="3 5" id="KW-1133">Transmembrane helix</keyword>
<evidence type="ECO:0000313" key="9">
    <source>
        <dbReference type="Proteomes" id="UP001195724"/>
    </source>
</evidence>
<feature type="compositionally biased region" description="Basic and acidic residues" evidence="6">
    <location>
        <begin position="265"/>
        <end position="275"/>
    </location>
</feature>
<keyword evidence="2 5" id="KW-0812">Transmembrane</keyword>
<evidence type="ECO:0000256" key="1">
    <source>
        <dbReference type="ARBA" id="ARBA00004141"/>
    </source>
</evidence>
<evidence type="ECO:0000256" key="3">
    <source>
        <dbReference type="ARBA" id="ARBA00022989"/>
    </source>
</evidence>
<dbReference type="PANTHER" id="PTHR43229">
    <property type="entry name" value="NODULATION PROTEIN J"/>
    <property type="match status" value="1"/>
</dbReference>
<comment type="similarity">
    <text evidence="5">Belongs to the ABC-2 integral membrane protein family.</text>
</comment>
<feature type="transmembrane region" description="Helical" evidence="5">
    <location>
        <begin position="241"/>
        <end position="259"/>
    </location>
</feature>
<dbReference type="RefSeq" id="WP_204841779.1">
    <property type="nucleotide sequence ID" value="NZ_JAFBCL010000001.1"/>
</dbReference>
<keyword evidence="5" id="KW-0813">Transport</keyword>
<dbReference type="InterPro" id="IPR051784">
    <property type="entry name" value="Nod_factor_ABC_transporter"/>
</dbReference>